<accession>A0A7J6BKV5</accession>
<evidence type="ECO:0000313" key="3">
    <source>
        <dbReference type="Proteomes" id="UP000579812"/>
    </source>
</evidence>
<dbReference type="InterPro" id="IPR007053">
    <property type="entry name" value="LRAT_dom"/>
</dbReference>
<evidence type="ECO:0000259" key="1">
    <source>
        <dbReference type="Pfam" id="PF04970"/>
    </source>
</evidence>
<keyword evidence="3" id="KW-1185">Reference proteome</keyword>
<dbReference type="EMBL" id="JAAMOB010000025">
    <property type="protein sequence ID" value="KAF4094855.1"/>
    <property type="molecule type" value="Genomic_DNA"/>
</dbReference>
<dbReference type="Pfam" id="PF04970">
    <property type="entry name" value="LRAT"/>
    <property type="match status" value="1"/>
</dbReference>
<dbReference type="Gene3D" id="3.90.1720.10">
    <property type="entry name" value="endopeptidase domain like (from Nostoc punctiforme)"/>
    <property type="match status" value="1"/>
</dbReference>
<gene>
    <name evidence="2" type="ORF">G5714_023933</name>
</gene>
<sequence>MDDCELAISGTHKDFTTVFESKGGLSESEKSQLKKGDLIVRSMEISKGPFHHVGTYCGRSEVIDFAANPDVQQQGLPRLMSASMTYVDGTVCKLGLINFIKENPFRVLRLKSGTSEEDFDKRVTMAMNSAPKYNFLTNNCMHFAMGLLKK</sequence>
<reference evidence="2 3" key="1">
    <citation type="submission" date="2020-04" db="EMBL/GenBank/DDBJ databases">
        <title>Chromosome-level genome assembly of a cyprinid fish Onychostoma macrolepis by integration of Nanopore Sequencing, Bionano and Hi-C technology.</title>
        <authorList>
            <person name="Wang D."/>
        </authorList>
    </citation>
    <scope>NUCLEOTIDE SEQUENCE [LARGE SCALE GENOMIC DNA]</scope>
    <source>
        <strain evidence="2">SWU-2019</strain>
        <tissue evidence="2">Muscle</tissue>
    </source>
</reference>
<organism evidence="2 3">
    <name type="scientific">Onychostoma macrolepis</name>
    <dbReference type="NCBI Taxonomy" id="369639"/>
    <lineage>
        <taxon>Eukaryota</taxon>
        <taxon>Metazoa</taxon>
        <taxon>Chordata</taxon>
        <taxon>Craniata</taxon>
        <taxon>Vertebrata</taxon>
        <taxon>Euteleostomi</taxon>
        <taxon>Actinopterygii</taxon>
        <taxon>Neopterygii</taxon>
        <taxon>Teleostei</taxon>
        <taxon>Ostariophysi</taxon>
        <taxon>Cypriniformes</taxon>
        <taxon>Cyprinidae</taxon>
        <taxon>Acrossocheilinae</taxon>
        <taxon>Onychostoma</taxon>
    </lineage>
</organism>
<feature type="domain" description="LRAT" evidence="1">
    <location>
        <begin position="32"/>
        <end position="146"/>
    </location>
</feature>
<dbReference type="AlphaFoldDB" id="A0A7J6BKV5"/>
<comment type="caution">
    <text evidence="2">The sequence shown here is derived from an EMBL/GenBank/DDBJ whole genome shotgun (WGS) entry which is preliminary data.</text>
</comment>
<proteinExistence type="predicted"/>
<evidence type="ECO:0000313" key="2">
    <source>
        <dbReference type="EMBL" id="KAF4094855.1"/>
    </source>
</evidence>
<dbReference type="Proteomes" id="UP000579812">
    <property type="component" value="Unassembled WGS sequence"/>
</dbReference>
<protein>
    <recommendedName>
        <fullName evidence="1">LRAT domain-containing protein</fullName>
    </recommendedName>
</protein>
<name>A0A7J6BKV5_9TELE</name>